<evidence type="ECO:0000256" key="3">
    <source>
        <dbReference type="ARBA" id="ARBA00022737"/>
    </source>
</evidence>
<dbReference type="FunFam" id="3.30.160.60:FF:000446">
    <property type="entry name" value="Zinc finger protein"/>
    <property type="match status" value="1"/>
</dbReference>
<dbReference type="PROSITE" id="PS00028">
    <property type="entry name" value="ZINC_FINGER_C2H2_1"/>
    <property type="match status" value="13"/>
</dbReference>
<dbReference type="GO" id="GO:0008270">
    <property type="term" value="F:zinc ion binding"/>
    <property type="evidence" value="ECO:0007669"/>
    <property type="project" value="UniProtKB-KW"/>
</dbReference>
<evidence type="ECO:0000256" key="2">
    <source>
        <dbReference type="ARBA" id="ARBA00022723"/>
    </source>
</evidence>
<feature type="compositionally biased region" description="Basic residues" evidence="9">
    <location>
        <begin position="239"/>
        <end position="264"/>
    </location>
</feature>
<comment type="caution">
    <text evidence="11">The sequence shown here is derived from an EMBL/GenBank/DDBJ whole genome shotgun (WGS) entry which is preliminary data.</text>
</comment>
<keyword evidence="4 7" id="KW-0863">Zinc-finger</keyword>
<keyword evidence="3" id="KW-0677">Repeat</keyword>
<dbReference type="PANTHER" id="PTHR23226:SF416">
    <property type="entry name" value="FI01424P"/>
    <property type="match status" value="1"/>
</dbReference>
<feature type="compositionally biased region" description="Basic and acidic residues" evidence="9">
    <location>
        <begin position="1034"/>
        <end position="1053"/>
    </location>
</feature>
<keyword evidence="2" id="KW-0479">Metal-binding</keyword>
<comment type="subcellular location">
    <subcellularLocation>
        <location evidence="1">Nucleus</location>
    </subcellularLocation>
</comment>
<feature type="region of interest" description="Disordered" evidence="9">
    <location>
        <begin position="884"/>
        <end position="903"/>
    </location>
</feature>
<feature type="domain" description="C2H2-type" evidence="10">
    <location>
        <begin position="271"/>
        <end position="298"/>
    </location>
</feature>
<feature type="region of interest" description="Disordered" evidence="9">
    <location>
        <begin position="1122"/>
        <end position="1156"/>
    </location>
</feature>
<evidence type="ECO:0000256" key="8">
    <source>
        <dbReference type="SAM" id="Coils"/>
    </source>
</evidence>
<dbReference type="GO" id="GO:0005634">
    <property type="term" value="C:nucleus"/>
    <property type="evidence" value="ECO:0007669"/>
    <property type="project" value="UniProtKB-SubCell"/>
</dbReference>
<feature type="compositionally biased region" description="Low complexity" evidence="9">
    <location>
        <begin position="2133"/>
        <end position="2153"/>
    </location>
</feature>
<proteinExistence type="predicted"/>
<feature type="region of interest" description="Disordered" evidence="9">
    <location>
        <begin position="345"/>
        <end position="368"/>
    </location>
</feature>
<keyword evidence="12" id="KW-1185">Reference proteome</keyword>
<evidence type="ECO:0000256" key="7">
    <source>
        <dbReference type="PROSITE-ProRule" id="PRU00042"/>
    </source>
</evidence>
<dbReference type="FunFam" id="3.30.160.60:FF:000624">
    <property type="entry name" value="zinc finger protein 697"/>
    <property type="match status" value="1"/>
</dbReference>
<dbReference type="GO" id="GO:0000978">
    <property type="term" value="F:RNA polymerase II cis-regulatory region sequence-specific DNA binding"/>
    <property type="evidence" value="ECO:0007669"/>
    <property type="project" value="TreeGrafter"/>
</dbReference>
<evidence type="ECO:0000259" key="10">
    <source>
        <dbReference type="PROSITE" id="PS50157"/>
    </source>
</evidence>
<evidence type="ECO:0000256" key="6">
    <source>
        <dbReference type="ARBA" id="ARBA00023242"/>
    </source>
</evidence>
<feature type="region of interest" description="Disordered" evidence="9">
    <location>
        <begin position="25"/>
        <end position="45"/>
    </location>
</feature>
<feature type="domain" description="C2H2-type" evidence="10">
    <location>
        <begin position="549"/>
        <end position="576"/>
    </location>
</feature>
<feature type="compositionally biased region" description="Basic and acidic residues" evidence="9">
    <location>
        <begin position="1138"/>
        <end position="1148"/>
    </location>
</feature>
<feature type="domain" description="C2H2-type" evidence="10">
    <location>
        <begin position="62"/>
        <end position="89"/>
    </location>
</feature>
<gene>
    <name evidence="11" type="primary">ZNF845_4</name>
    <name evidence="11" type="ORF">AVEN_174439_1</name>
</gene>
<feature type="region of interest" description="Disordered" evidence="9">
    <location>
        <begin position="778"/>
        <end position="808"/>
    </location>
</feature>
<feature type="domain" description="C2H2-type" evidence="10">
    <location>
        <begin position="118"/>
        <end position="145"/>
    </location>
</feature>
<feature type="compositionally biased region" description="Basic and acidic residues" evidence="9">
    <location>
        <begin position="962"/>
        <end position="978"/>
    </location>
</feature>
<feature type="compositionally biased region" description="Basic and acidic residues" evidence="9">
    <location>
        <begin position="891"/>
        <end position="903"/>
    </location>
</feature>
<feature type="region of interest" description="Disordered" evidence="9">
    <location>
        <begin position="204"/>
        <end position="266"/>
    </location>
</feature>
<dbReference type="GO" id="GO:0000981">
    <property type="term" value="F:DNA-binding transcription factor activity, RNA polymerase II-specific"/>
    <property type="evidence" value="ECO:0007669"/>
    <property type="project" value="TreeGrafter"/>
</dbReference>
<feature type="region of interest" description="Disordered" evidence="9">
    <location>
        <begin position="144"/>
        <end position="187"/>
    </location>
</feature>
<feature type="coiled-coil region" evidence="8">
    <location>
        <begin position="1549"/>
        <end position="1576"/>
    </location>
</feature>
<protein>
    <submittedName>
        <fullName evidence="11">Zinc finger protein 845</fullName>
    </submittedName>
</protein>
<feature type="compositionally biased region" description="Low complexity" evidence="9">
    <location>
        <begin position="204"/>
        <end position="213"/>
    </location>
</feature>
<evidence type="ECO:0000256" key="4">
    <source>
        <dbReference type="ARBA" id="ARBA00022771"/>
    </source>
</evidence>
<feature type="domain" description="C2H2-type" evidence="10">
    <location>
        <begin position="605"/>
        <end position="632"/>
    </location>
</feature>
<evidence type="ECO:0000313" key="12">
    <source>
        <dbReference type="Proteomes" id="UP000499080"/>
    </source>
</evidence>
<dbReference type="SMART" id="SM00355">
    <property type="entry name" value="ZnF_C2H2"/>
    <property type="match status" value="15"/>
</dbReference>
<keyword evidence="8" id="KW-0175">Coiled coil</keyword>
<feature type="region of interest" description="Disordered" evidence="9">
    <location>
        <begin position="1034"/>
        <end position="1108"/>
    </location>
</feature>
<dbReference type="InterPro" id="IPR036236">
    <property type="entry name" value="Znf_C2H2_sf"/>
</dbReference>
<evidence type="ECO:0000256" key="5">
    <source>
        <dbReference type="ARBA" id="ARBA00022833"/>
    </source>
</evidence>
<evidence type="ECO:0000313" key="11">
    <source>
        <dbReference type="EMBL" id="GBN75326.1"/>
    </source>
</evidence>
<feature type="compositionally biased region" description="Polar residues" evidence="9">
    <location>
        <begin position="161"/>
        <end position="180"/>
    </location>
</feature>
<organism evidence="11 12">
    <name type="scientific">Araneus ventricosus</name>
    <name type="common">Orbweaver spider</name>
    <name type="synonym">Epeira ventricosa</name>
    <dbReference type="NCBI Taxonomy" id="182803"/>
    <lineage>
        <taxon>Eukaryota</taxon>
        <taxon>Metazoa</taxon>
        <taxon>Ecdysozoa</taxon>
        <taxon>Arthropoda</taxon>
        <taxon>Chelicerata</taxon>
        <taxon>Arachnida</taxon>
        <taxon>Araneae</taxon>
        <taxon>Araneomorphae</taxon>
        <taxon>Entelegynae</taxon>
        <taxon>Araneoidea</taxon>
        <taxon>Araneidae</taxon>
        <taxon>Araneus</taxon>
    </lineage>
</organism>
<keyword evidence="5" id="KW-0862">Zinc</keyword>
<feature type="region of interest" description="Disordered" evidence="9">
    <location>
        <begin position="1002"/>
        <end position="1021"/>
    </location>
</feature>
<feature type="compositionally biased region" description="Basic and acidic residues" evidence="9">
    <location>
        <begin position="391"/>
        <end position="412"/>
    </location>
</feature>
<dbReference type="Pfam" id="PF00096">
    <property type="entry name" value="zf-C2H2"/>
    <property type="match status" value="3"/>
</dbReference>
<dbReference type="EMBL" id="BGPR01017172">
    <property type="protein sequence ID" value="GBN75326.1"/>
    <property type="molecule type" value="Genomic_DNA"/>
</dbReference>
<feature type="region of interest" description="Disordered" evidence="9">
    <location>
        <begin position="389"/>
        <end position="420"/>
    </location>
</feature>
<dbReference type="PANTHER" id="PTHR23226">
    <property type="entry name" value="ZINC FINGER AND SCAN DOMAIN-CONTAINING"/>
    <property type="match status" value="1"/>
</dbReference>
<feature type="compositionally biased region" description="Polar residues" evidence="9">
    <location>
        <begin position="2181"/>
        <end position="2207"/>
    </location>
</feature>
<feature type="domain" description="C2H2-type" evidence="10">
    <location>
        <begin position="633"/>
        <end position="661"/>
    </location>
</feature>
<accession>A0A4Y2RIR4</accession>
<dbReference type="InterPro" id="IPR013087">
    <property type="entry name" value="Znf_C2H2_type"/>
</dbReference>
<dbReference type="SUPFAM" id="SSF57667">
    <property type="entry name" value="beta-beta-alpha zinc fingers"/>
    <property type="match status" value="8"/>
</dbReference>
<feature type="region of interest" description="Disordered" evidence="9">
    <location>
        <begin position="2132"/>
        <end position="2208"/>
    </location>
</feature>
<feature type="domain" description="C2H2-type" evidence="10">
    <location>
        <begin position="328"/>
        <end position="356"/>
    </location>
</feature>
<dbReference type="FunFam" id="3.30.160.60:FF:000478">
    <property type="entry name" value="Zinc finger protein 133"/>
    <property type="match status" value="1"/>
</dbReference>
<evidence type="ECO:0000256" key="9">
    <source>
        <dbReference type="SAM" id="MobiDB-lite"/>
    </source>
</evidence>
<keyword evidence="6" id="KW-0539">Nucleus</keyword>
<feature type="domain" description="C2H2-type" evidence="10">
    <location>
        <begin position="577"/>
        <end position="604"/>
    </location>
</feature>
<dbReference type="OrthoDB" id="6077919at2759"/>
<feature type="compositionally biased region" description="Polar residues" evidence="9">
    <location>
        <begin position="1057"/>
        <end position="1075"/>
    </location>
</feature>
<feature type="region of interest" description="Disordered" evidence="9">
    <location>
        <begin position="957"/>
        <end position="978"/>
    </location>
</feature>
<feature type="domain" description="C2H2-type" evidence="10">
    <location>
        <begin position="4"/>
        <end position="31"/>
    </location>
</feature>
<feature type="compositionally biased region" description="Basic and acidic residues" evidence="9">
    <location>
        <begin position="25"/>
        <end position="36"/>
    </location>
</feature>
<dbReference type="FunFam" id="3.30.160.60:FF:000557">
    <property type="entry name" value="zinc finger and SCAN domain-containing protein 29"/>
    <property type="match status" value="1"/>
</dbReference>
<evidence type="ECO:0000256" key="1">
    <source>
        <dbReference type="ARBA" id="ARBA00004123"/>
    </source>
</evidence>
<dbReference type="Proteomes" id="UP000499080">
    <property type="component" value="Unassembled WGS sequence"/>
</dbReference>
<sequence>MLPYKCETCNQRFSVKWRLVHHQKTHEPEKEAKSDESDSCSTPSPKKVVLKNPEVLQDFNTHECPVCHINFVGKKQLERHERAHGNKKFYQCDRCHLAFFWKSNFNRHRKQSCTRRAFQCEKCHRTFNKKFHFLRHRNCHDKDQKPFEGPSGDSFDVQEAAPSTSSQLDRTRDGPSTSKGQETDPEVVAVVSLISPIKGRPRASKLNLNLNSSDKNATESKSDEKSEEELAADPNFEPKRRKPRTKYGRRKKPMTQYEKKKKPRTNYERKHKCDLCHLGFRFKCDLGRHRRTHDSVKPYPCDQCDLGFNWKSNLVRHQKRMHLAEKTFSCDSCGEGFPRKYHLARHRTNSHENPNNDRKASLRSKRRSGSYDCNCDCGSDSNPVVIQLHPSRSEDSAAVKEEPASSSKDRASDNGTQTSKSQEVNIVYLHACYDEIKPDSREECNPQRSREQSETVSIEEVYDCNWPQRRRIDHEDCKHEAPARKRLRKEVREFVCSVCSRVFTRKSCHLQHERSHYKQPLRCEWCLRTFARKSVFERHQRIHTGERPFRCEICSCYFRQKSQLVQHKKIHSGSKPHECEVCKRRFNRKSVLVRHRMIHTGEKPFECEVCHLCFNQKSILVQHLKIHTGLKPYKCKKCNYSFTQKWNYRRHKQKVHISGRTLSIKCNTCDSSFPRKRILIQHEKIHQRKKFVFHIYNTRFAKKRCTRKDKLKEASKHLDQAEEIHVHSGKNDDSQNCDMIDDGKTLPKVCGEKEIADFPDHCVPVDIYIRNDFHNRKSSAEDRKNNPLKIQNAKGFEEKDGEDLESEKKTNCDEISEDKNFLAHLDSSEAVQMGNSAETEDKSNVEDCKKNEEENVVGNQQMIEEINVISVKEISPVTECVGLQSNSSPQERQEHKNDIEESHTHLEILNNREKGAVGSAEKLCANSGLKENNSIPEMADDLPKGCSENLKSVESAEICKSSAEEQQSKNAPKNDWKEDISTVKTQAVSADNVDCQEAKNVAKNSDINSNSSDQNIGNKRCGERVLADENLDKLGDMNQEDGKHSEIDVKTGDVSEIPTSNKKYQQPSTFLSNQDTPERILKQNNARDENSRESKESEKRIRTQSQKWNSDVGDKTFQCFKENNDERQSDEIPITANDSEKPAIHESSMDSSSSEQVEGNISIKISTNSGVESNVSDQPVTNATEKEFTSRVRDSSAVENRRFLAMKHGALENTKHNHNIIWINRKAQKDVHNSENFCNVVLEENSSHVQPDDEMECANETREALKINKTAEEIVGTQGSKLHRKANRSKRRLKYKTMFGRKLINGAQENTHREEENVREALSFLKIHDESAGVSKVTNDTKEGQISITRQIFICQTKVIESIVKIGKKEDNIPHSTANFIKVSPIVYPAKPVTNRLEQASHLDDRKSGPKVIEEDRKNLTAKMSFAEERFSHYAENFEDINSDKNFIQKHNEIPSEKVFSDQTPGLACGIHEELDKEREFQNNIYTLQSRETNAQNAEEATTDRGQVVKVCEEELRNETALYQEKSCEILKSSDLNLSENKESTSLNHGEVEERSDSALEEIATLQNQINETCDETNCEFSEKTASIPETSPRERQTGVNDLLEEIDRNPKPIQCGEINYTENSCEGINSNENFVKYRDVSNVIYDSALDANQFSRNDPNHLQKNSNEENYIPGNTDNQVSSSGIGPDCGFPLNSQTGQDSSEQTEIFTETQVGSERGESAQKLHLYEKNGSDAFGFIDFSTLTSPERFSDFRTKSEIPSFNANKSTIRCQQKDDAQNCLFHERSHENNSLDLMNDTGTDLEFTPLHNLRPDRAFTECGEGVLSYQEMSENFSTPNKNRSYQRAGASEAEKNNSNFAFLSEVQGGLRPQTYHEYIVPFENIYQHSTSTIPVSSPSQSIPSYTEAFSRPGLALHHGNSVYTALYPESVANNHDSVSRKDVGYTAKSSTSNRNRSYGHHQYEDYMQNFCRDGNNSTPQDAENQPYSDIFRLQQINSVEDYFRNEDVQKHAGNTRNDPNTSYKYQVFTPQTCEEPAGRYEEAYTFPTRCEESYNYSVRQEKVRTYAVRHEEVHRIEDLVRFEKTCLYPAPATEMSSMEAPSQYKESGPYQSAFSSDAAFSSNYFRMDVPANRGPVSVNVQPSENSSVSSLQLSPEQTEKNSKGQQKIALQTPQELSRMRARRPSTTNMHFPQDSPNKQTPSGFNTQTPQGLFRTNVATPQNSSWTNSQIPQGTRLAAQTLNTPIRLIKPSPQYPTNHPQGFVPSKGLMLLTSPGASFQNKNGCLQNQDWRRRMDLDFDRNRRIHFESARATASDNEHPKGIFIERHFRCDRCDHSFARKEDLIRHRFTAHEKFRVVKPTSYLFMQ</sequence>
<dbReference type="PROSITE" id="PS50157">
    <property type="entry name" value="ZINC_FINGER_C2H2_2"/>
    <property type="match status" value="15"/>
</dbReference>
<feature type="domain" description="C2H2-type" evidence="10">
    <location>
        <begin position="90"/>
        <end position="117"/>
    </location>
</feature>
<feature type="domain" description="C2H2-type" evidence="10">
    <location>
        <begin position="299"/>
        <end position="327"/>
    </location>
</feature>
<reference evidence="11 12" key="1">
    <citation type="journal article" date="2019" name="Sci. Rep.">
        <title>Orb-weaving spider Araneus ventricosus genome elucidates the spidroin gene catalogue.</title>
        <authorList>
            <person name="Kono N."/>
            <person name="Nakamura H."/>
            <person name="Ohtoshi R."/>
            <person name="Moran D.A.P."/>
            <person name="Shinohara A."/>
            <person name="Yoshida Y."/>
            <person name="Fujiwara M."/>
            <person name="Mori M."/>
            <person name="Tomita M."/>
            <person name="Arakawa K."/>
        </authorList>
    </citation>
    <scope>NUCLEOTIDE SEQUENCE [LARGE SCALE GENOMIC DNA]</scope>
</reference>
<feature type="domain" description="C2H2-type" evidence="10">
    <location>
        <begin position="494"/>
        <end position="521"/>
    </location>
</feature>
<feature type="compositionally biased region" description="Basic and acidic residues" evidence="9">
    <location>
        <begin position="1076"/>
        <end position="1101"/>
    </location>
</feature>
<feature type="domain" description="C2H2-type" evidence="10">
    <location>
        <begin position="521"/>
        <end position="548"/>
    </location>
</feature>
<dbReference type="Gene3D" id="3.30.160.60">
    <property type="entry name" value="Classic Zinc Finger"/>
    <property type="match status" value="9"/>
</dbReference>
<feature type="compositionally biased region" description="Polar residues" evidence="9">
    <location>
        <begin position="2160"/>
        <end position="2172"/>
    </location>
</feature>
<feature type="compositionally biased region" description="Low complexity" evidence="9">
    <location>
        <begin position="1004"/>
        <end position="1016"/>
    </location>
</feature>
<feature type="domain" description="C2H2-type" evidence="10">
    <location>
        <begin position="2325"/>
        <end position="2353"/>
    </location>
</feature>
<dbReference type="FunFam" id="3.30.160.60:FF:000065">
    <property type="entry name" value="B-cell CLL/lymphoma 6, member B"/>
    <property type="match status" value="1"/>
</dbReference>
<name>A0A4Y2RIR4_ARAVE</name>
<feature type="domain" description="C2H2-type" evidence="10">
    <location>
        <begin position="664"/>
        <end position="691"/>
    </location>
</feature>